<keyword evidence="8" id="KW-0472">Membrane</keyword>
<feature type="chain" id="PRO_5046981185" evidence="9">
    <location>
        <begin position="25"/>
        <end position="441"/>
    </location>
</feature>
<proteinExistence type="inferred from homology"/>
<comment type="similarity">
    <text evidence="1 7">Belongs to the peptidase S11 family.</text>
</comment>
<dbReference type="EMBL" id="JASKYM010000003">
    <property type="protein sequence ID" value="MDK2563693.1"/>
    <property type="molecule type" value="Genomic_DNA"/>
</dbReference>
<feature type="domain" description="Peptidase S11 D-alanyl-D-alanine carboxypeptidase A N-terminal" evidence="10">
    <location>
        <begin position="37"/>
        <end position="268"/>
    </location>
</feature>
<dbReference type="InterPro" id="IPR001967">
    <property type="entry name" value="Peptidase_S11_N"/>
</dbReference>
<dbReference type="InterPro" id="IPR018044">
    <property type="entry name" value="Peptidase_S11"/>
</dbReference>
<evidence type="ECO:0000256" key="3">
    <source>
        <dbReference type="ARBA" id="ARBA00022801"/>
    </source>
</evidence>
<dbReference type="PANTHER" id="PTHR21581">
    <property type="entry name" value="D-ALANYL-D-ALANINE CARBOXYPEPTIDASE"/>
    <property type="match status" value="1"/>
</dbReference>
<reference evidence="11 12" key="1">
    <citation type="submission" date="2023-05" db="EMBL/GenBank/DDBJ databases">
        <title>Rombocin, a short stable natural nisin variant, displays selective antimicrobial activity against Listeria monocytogenes and employs dual mode of action to kill target bacterial strains.</title>
        <authorList>
            <person name="Wambui J."/>
            <person name="Stephan R."/>
            <person name="Kuipers O.P."/>
        </authorList>
    </citation>
    <scope>NUCLEOTIDE SEQUENCE [LARGE SCALE GENOMIC DNA]</scope>
    <source>
        <strain evidence="11 12">RC002</strain>
    </source>
</reference>
<evidence type="ECO:0000313" key="11">
    <source>
        <dbReference type="EMBL" id="MDK2563693.1"/>
    </source>
</evidence>
<evidence type="ECO:0000256" key="4">
    <source>
        <dbReference type="ARBA" id="ARBA00022960"/>
    </source>
</evidence>
<dbReference type="InterPro" id="IPR012338">
    <property type="entry name" value="Beta-lactam/transpept-like"/>
</dbReference>
<accession>A0ABT7ECA2</accession>
<evidence type="ECO:0000256" key="8">
    <source>
        <dbReference type="SAM" id="Phobius"/>
    </source>
</evidence>
<organism evidence="11 12">
    <name type="scientific">Romboutsia sedimentorum</name>
    <dbReference type="NCBI Taxonomy" id="1368474"/>
    <lineage>
        <taxon>Bacteria</taxon>
        <taxon>Bacillati</taxon>
        <taxon>Bacillota</taxon>
        <taxon>Clostridia</taxon>
        <taxon>Peptostreptococcales</taxon>
        <taxon>Peptostreptococcaceae</taxon>
        <taxon>Romboutsia</taxon>
    </lineage>
</organism>
<feature type="transmembrane region" description="Helical" evidence="8">
    <location>
        <begin position="393"/>
        <end position="414"/>
    </location>
</feature>
<dbReference type="Gene3D" id="3.40.710.10">
    <property type="entry name" value="DD-peptidase/beta-lactamase superfamily"/>
    <property type="match status" value="1"/>
</dbReference>
<evidence type="ECO:0000256" key="6">
    <source>
        <dbReference type="ARBA" id="ARBA00023316"/>
    </source>
</evidence>
<feature type="signal peptide" evidence="9">
    <location>
        <begin position="1"/>
        <end position="24"/>
    </location>
</feature>
<keyword evidence="4" id="KW-0133">Cell shape</keyword>
<keyword evidence="8" id="KW-0812">Transmembrane</keyword>
<keyword evidence="8" id="KW-1133">Transmembrane helix</keyword>
<gene>
    <name evidence="11" type="ORF">QOZ84_09040</name>
</gene>
<evidence type="ECO:0000256" key="7">
    <source>
        <dbReference type="RuleBase" id="RU004016"/>
    </source>
</evidence>
<evidence type="ECO:0000256" key="9">
    <source>
        <dbReference type="SAM" id="SignalP"/>
    </source>
</evidence>
<evidence type="ECO:0000256" key="2">
    <source>
        <dbReference type="ARBA" id="ARBA00022729"/>
    </source>
</evidence>
<dbReference type="PANTHER" id="PTHR21581:SF26">
    <property type="entry name" value="D-ALANYL-D-ALANINE ENDOPEPTIDASE"/>
    <property type="match status" value="1"/>
</dbReference>
<keyword evidence="12" id="KW-1185">Reference proteome</keyword>
<protein>
    <submittedName>
        <fullName evidence="11">Serine hydrolase</fullName>
    </submittedName>
</protein>
<sequence length="441" mass="48861">MKIHKSFKALILTLLILTVTSANSVASAQNNAGKFQGIIAESAIVMDMDTGEVVASNNAEKQRPVASTIKLLTSLIFAENTSKSDQILFTKDALKTTQTSLNNFKKIKVGDKISSNDLMKAALIFSANDSAYLMADSVAGNSNDFVKMMNDRVKSLGLKNTHIVNPCGLESNALNPKSKEINLSSAYDIAIIASEAYKNEWVRDIISDKYKKTSIDLSGTPIIVESRNKIIGQNGNVGGKTGNETQAGHCFVGFFKRDGRNLVTVALKSQYGADATTVFSDTKKIADYGYDYKKQIYKKAGEKVGTVDLEYKAFGFFGPQKSVKAPIIASKDVMYYKNDINDKNAKLEYKNKDKSAWKLANKEVELTLSLPNHKSKVLGKVDISIFDLIKANIALYATVIIGVALAAVIIAYSIKLINRRKKRNRYSKRYKNRYKSRYRRR</sequence>
<dbReference type="Proteomes" id="UP001301012">
    <property type="component" value="Unassembled WGS sequence"/>
</dbReference>
<dbReference type="PRINTS" id="PR00725">
    <property type="entry name" value="DADACBPTASE1"/>
</dbReference>
<dbReference type="RefSeq" id="WP_284132631.1">
    <property type="nucleotide sequence ID" value="NZ_JASKYM010000003.1"/>
</dbReference>
<comment type="caution">
    <text evidence="11">The sequence shown here is derived from an EMBL/GenBank/DDBJ whole genome shotgun (WGS) entry which is preliminary data.</text>
</comment>
<evidence type="ECO:0000259" key="10">
    <source>
        <dbReference type="Pfam" id="PF00768"/>
    </source>
</evidence>
<keyword evidence="6" id="KW-0961">Cell wall biogenesis/degradation</keyword>
<dbReference type="Pfam" id="PF00768">
    <property type="entry name" value="Peptidase_S11"/>
    <property type="match status" value="1"/>
</dbReference>
<evidence type="ECO:0000256" key="5">
    <source>
        <dbReference type="ARBA" id="ARBA00022984"/>
    </source>
</evidence>
<dbReference type="SUPFAM" id="SSF56601">
    <property type="entry name" value="beta-lactamase/transpeptidase-like"/>
    <property type="match status" value="1"/>
</dbReference>
<evidence type="ECO:0000256" key="1">
    <source>
        <dbReference type="ARBA" id="ARBA00007164"/>
    </source>
</evidence>
<keyword evidence="2 9" id="KW-0732">Signal</keyword>
<evidence type="ECO:0000313" key="12">
    <source>
        <dbReference type="Proteomes" id="UP001301012"/>
    </source>
</evidence>
<dbReference type="GO" id="GO:0016787">
    <property type="term" value="F:hydrolase activity"/>
    <property type="evidence" value="ECO:0007669"/>
    <property type="project" value="UniProtKB-KW"/>
</dbReference>
<keyword evidence="3 11" id="KW-0378">Hydrolase</keyword>
<name>A0ABT7ECA2_9FIRM</name>
<keyword evidence="5" id="KW-0573">Peptidoglycan synthesis</keyword>